<dbReference type="GO" id="GO:0008889">
    <property type="term" value="F:glycerophosphodiester phosphodiesterase activity"/>
    <property type="evidence" value="ECO:0007669"/>
    <property type="project" value="UniProtKB-EC"/>
</dbReference>
<gene>
    <name evidence="2" type="ORF">J2S17_005884</name>
</gene>
<protein>
    <submittedName>
        <fullName evidence="2">Glycerophosphoryl diester phosphodiesterase</fullName>
        <ecNumber evidence="2">3.1.4.46</ecNumber>
    </submittedName>
</protein>
<dbReference type="RefSeq" id="WP_307480666.1">
    <property type="nucleotide sequence ID" value="NZ_JAUSUB010000060.1"/>
</dbReference>
<feature type="domain" description="GP-PDE" evidence="1">
    <location>
        <begin position="34"/>
        <end position="273"/>
    </location>
</feature>
<dbReference type="Gene3D" id="3.20.20.190">
    <property type="entry name" value="Phosphatidylinositol (PI) phosphodiesterase"/>
    <property type="match status" value="1"/>
</dbReference>
<evidence type="ECO:0000313" key="2">
    <source>
        <dbReference type="EMBL" id="MDQ0273923.1"/>
    </source>
</evidence>
<proteinExistence type="predicted"/>
<keyword evidence="2" id="KW-0378">Hydrolase</keyword>
<dbReference type="PANTHER" id="PTHR46211:SF14">
    <property type="entry name" value="GLYCEROPHOSPHODIESTER PHOSPHODIESTERASE"/>
    <property type="match status" value="1"/>
</dbReference>
<reference evidence="2 3" key="1">
    <citation type="submission" date="2023-07" db="EMBL/GenBank/DDBJ databases">
        <title>Genomic Encyclopedia of Type Strains, Phase IV (KMG-IV): sequencing the most valuable type-strain genomes for metagenomic binning, comparative biology and taxonomic classification.</title>
        <authorList>
            <person name="Goeker M."/>
        </authorList>
    </citation>
    <scope>NUCLEOTIDE SEQUENCE [LARGE SCALE GENOMIC DNA]</scope>
    <source>
        <strain evidence="2 3">DSM 23494</strain>
    </source>
</reference>
<dbReference type="PANTHER" id="PTHR46211">
    <property type="entry name" value="GLYCEROPHOSPHORYL DIESTER PHOSPHODIESTERASE"/>
    <property type="match status" value="1"/>
</dbReference>
<dbReference type="Pfam" id="PF03009">
    <property type="entry name" value="GDPD"/>
    <property type="match status" value="1"/>
</dbReference>
<accession>A0ABU0ARW1</accession>
<keyword evidence="3" id="KW-1185">Reference proteome</keyword>
<organism evidence="2 3">
    <name type="scientific">Cytobacillus purgationiresistens</name>
    <dbReference type="NCBI Taxonomy" id="863449"/>
    <lineage>
        <taxon>Bacteria</taxon>
        <taxon>Bacillati</taxon>
        <taxon>Bacillota</taxon>
        <taxon>Bacilli</taxon>
        <taxon>Bacillales</taxon>
        <taxon>Bacillaceae</taxon>
        <taxon>Cytobacillus</taxon>
    </lineage>
</organism>
<dbReference type="InterPro" id="IPR017946">
    <property type="entry name" value="PLC-like_Pdiesterase_TIM-brl"/>
</dbReference>
<evidence type="ECO:0000313" key="3">
    <source>
        <dbReference type="Proteomes" id="UP001238088"/>
    </source>
</evidence>
<dbReference type="EC" id="3.1.4.46" evidence="2"/>
<comment type="caution">
    <text evidence="2">The sequence shown here is derived from an EMBL/GenBank/DDBJ whole genome shotgun (WGS) entry which is preliminary data.</text>
</comment>
<dbReference type="PROSITE" id="PS51704">
    <property type="entry name" value="GP_PDE"/>
    <property type="match status" value="1"/>
</dbReference>
<sequence length="293" mass="33539">MRIQLTKRKSLPLLLILCFLSFSIIEGFLPLHPFESIAHRGASNVAPENTMAAFEEALALDFDYIELDVHLSKDGEFIVIHDDTVDRTTNGEGKINEMTVQDIKELDAGSWYSPQFTNESIPLLREVIDKFGGKIGLLIEIKTTGQQIEMAGALSPLLLDSIEKGQLSYKNVKVQSFNVKEIEKFHQLAPKIATGLLLNNPLDTFQLTTYRQFTTFLSIHYYAISSAFIKQAEFYDYEIYSWTIKQQYQFYDMQRIGVHGIISDEEMKTRNTHFYALVSPLLKGQDILRTFFV</sequence>
<evidence type="ECO:0000259" key="1">
    <source>
        <dbReference type="PROSITE" id="PS51704"/>
    </source>
</evidence>
<dbReference type="Proteomes" id="UP001238088">
    <property type="component" value="Unassembled WGS sequence"/>
</dbReference>
<dbReference type="SUPFAM" id="SSF51695">
    <property type="entry name" value="PLC-like phosphodiesterases"/>
    <property type="match status" value="1"/>
</dbReference>
<dbReference type="InterPro" id="IPR030395">
    <property type="entry name" value="GP_PDE_dom"/>
</dbReference>
<name>A0ABU0ARW1_9BACI</name>
<dbReference type="EMBL" id="JAUSUB010000060">
    <property type="protein sequence ID" value="MDQ0273923.1"/>
    <property type="molecule type" value="Genomic_DNA"/>
</dbReference>